<evidence type="ECO:0000256" key="3">
    <source>
        <dbReference type="ARBA" id="ARBA00022475"/>
    </source>
</evidence>
<dbReference type="Gene3D" id="1.10.3720.10">
    <property type="entry name" value="MetI-like"/>
    <property type="match status" value="1"/>
</dbReference>
<keyword evidence="3" id="KW-1003">Cell membrane</keyword>
<feature type="domain" description="ABC transmembrane type-1" evidence="8">
    <location>
        <begin position="74"/>
        <end position="264"/>
    </location>
</feature>
<evidence type="ECO:0000259" key="8">
    <source>
        <dbReference type="PROSITE" id="PS50928"/>
    </source>
</evidence>
<dbReference type="InterPro" id="IPR025966">
    <property type="entry name" value="OppC_N"/>
</dbReference>
<comment type="caution">
    <text evidence="9">The sequence shown here is derived from an EMBL/GenBank/DDBJ whole genome shotgun (WGS) entry which is preliminary data.</text>
</comment>
<evidence type="ECO:0000256" key="2">
    <source>
        <dbReference type="ARBA" id="ARBA00022448"/>
    </source>
</evidence>
<protein>
    <submittedName>
        <fullName evidence="9">ABC transporter permease</fullName>
    </submittedName>
</protein>
<dbReference type="PANTHER" id="PTHR43386:SF1">
    <property type="entry name" value="D,D-DIPEPTIDE TRANSPORT SYSTEM PERMEASE PROTEIN DDPC-RELATED"/>
    <property type="match status" value="1"/>
</dbReference>
<dbReference type="Pfam" id="PF12911">
    <property type="entry name" value="OppC_N"/>
    <property type="match status" value="1"/>
</dbReference>
<dbReference type="Proteomes" id="UP000285138">
    <property type="component" value="Unassembled WGS sequence"/>
</dbReference>
<dbReference type="AlphaFoldDB" id="A0A424YIU6"/>
<dbReference type="PROSITE" id="PS50928">
    <property type="entry name" value="ABC_TM1"/>
    <property type="match status" value="1"/>
</dbReference>
<evidence type="ECO:0000256" key="6">
    <source>
        <dbReference type="ARBA" id="ARBA00023136"/>
    </source>
</evidence>
<dbReference type="GO" id="GO:0005886">
    <property type="term" value="C:plasma membrane"/>
    <property type="evidence" value="ECO:0007669"/>
    <property type="project" value="UniProtKB-SubCell"/>
</dbReference>
<name>A0A424YIU6_9FIRM</name>
<dbReference type="CDD" id="cd06261">
    <property type="entry name" value="TM_PBP2"/>
    <property type="match status" value="1"/>
</dbReference>
<proteinExistence type="inferred from homology"/>
<feature type="transmembrane region" description="Helical" evidence="7">
    <location>
        <begin position="12"/>
        <end position="36"/>
    </location>
</feature>
<evidence type="ECO:0000256" key="4">
    <source>
        <dbReference type="ARBA" id="ARBA00022692"/>
    </source>
</evidence>
<dbReference type="EMBL" id="QZAA01000024">
    <property type="protein sequence ID" value="RQD78360.1"/>
    <property type="molecule type" value="Genomic_DNA"/>
</dbReference>
<dbReference type="InterPro" id="IPR035906">
    <property type="entry name" value="MetI-like_sf"/>
</dbReference>
<sequence>MHINYWTELKRNIFGRIGLFMVSILVFVALAAPFLAPHNPWVYQGQPLTPPTGEYILGLNDIGQDIFSELIYGTRTTLLVGASVAVFSTLLSLMLALAAALWGGIVDRIILRLIDIMLILPVFLIAILVAIYFKPGVVTIIIMLTLLLWPPGARILRAQALSLKERQHLTAASSFGAGKGYLVYRHLIPDLYPLLTVNIIQMIRRTVFMEAGLAFLGVFDPTQKSWGLMIHYASEFIFTGAWKWWLLPPGLLISYTIIGFALIGYALESSLDPRLRRNIQYAGH</sequence>
<comment type="similarity">
    <text evidence="7">Belongs to the binding-protein-dependent transport system permease family.</text>
</comment>
<dbReference type="SUPFAM" id="SSF161098">
    <property type="entry name" value="MetI-like"/>
    <property type="match status" value="1"/>
</dbReference>
<evidence type="ECO:0000256" key="1">
    <source>
        <dbReference type="ARBA" id="ARBA00004651"/>
    </source>
</evidence>
<feature type="transmembrane region" description="Helical" evidence="7">
    <location>
        <begin position="244"/>
        <end position="267"/>
    </location>
</feature>
<evidence type="ECO:0000256" key="7">
    <source>
        <dbReference type="RuleBase" id="RU363032"/>
    </source>
</evidence>
<feature type="transmembrane region" description="Helical" evidence="7">
    <location>
        <begin position="78"/>
        <end position="102"/>
    </location>
</feature>
<feature type="transmembrane region" description="Helical" evidence="7">
    <location>
        <begin position="202"/>
        <end position="219"/>
    </location>
</feature>
<evidence type="ECO:0000313" key="9">
    <source>
        <dbReference type="EMBL" id="RQD78360.1"/>
    </source>
</evidence>
<evidence type="ECO:0000256" key="5">
    <source>
        <dbReference type="ARBA" id="ARBA00022989"/>
    </source>
</evidence>
<organism evidence="9 10">
    <name type="scientific">Candidatus Syntrophonatronum acetioxidans</name>
    <dbReference type="NCBI Taxonomy" id="1795816"/>
    <lineage>
        <taxon>Bacteria</taxon>
        <taxon>Bacillati</taxon>
        <taxon>Bacillota</taxon>
        <taxon>Clostridia</taxon>
        <taxon>Eubacteriales</taxon>
        <taxon>Syntrophomonadaceae</taxon>
        <taxon>Candidatus Syntrophonatronum</taxon>
    </lineage>
</organism>
<gene>
    <name evidence="9" type="ORF">D5R97_00495</name>
</gene>
<evidence type="ECO:0000313" key="10">
    <source>
        <dbReference type="Proteomes" id="UP000285138"/>
    </source>
</evidence>
<dbReference type="PANTHER" id="PTHR43386">
    <property type="entry name" value="OLIGOPEPTIDE TRANSPORT SYSTEM PERMEASE PROTEIN APPC"/>
    <property type="match status" value="1"/>
</dbReference>
<feature type="transmembrane region" description="Helical" evidence="7">
    <location>
        <begin position="109"/>
        <end position="131"/>
    </location>
</feature>
<comment type="subcellular location">
    <subcellularLocation>
        <location evidence="1 7">Cell membrane</location>
        <topology evidence="1 7">Multi-pass membrane protein</topology>
    </subcellularLocation>
</comment>
<dbReference type="InterPro" id="IPR050366">
    <property type="entry name" value="BP-dependent_transpt_permease"/>
</dbReference>
<accession>A0A424YIU6</accession>
<keyword evidence="4 7" id="KW-0812">Transmembrane</keyword>
<reference evidence="9 10" key="1">
    <citation type="submission" date="2018-08" db="EMBL/GenBank/DDBJ databases">
        <title>The metabolism and importance of syntrophic acetate oxidation coupled to methane or sulfide production in haloalkaline environments.</title>
        <authorList>
            <person name="Timmers P.H.A."/>
            <person name="Vavourakis C.D."/>
            <person name="Sorokin D.Y."/>
            <person name="Sinninghe Damste J.S."/>
            <person name="Muyzer G."/>
            <person name="Stams A.J.M."/>
            <person name="Plugge C.M."/>
        </authorList>
    </citation>
    <scope>NUCLEOTIDE SEQUENCE [LARGE SCALE GENOMIC DNA]</scope>
    <source>
        <strain evidence="9">MSAO_Bac1</strain>
    </source>
</reference>
<dbReference type="Pfam" id="PF00528">
    <property type="entry name" value="BPD_transp_1"/>
    <property type="match status" value="1"/>
</dbReference>
<dbReference type="InterPro" id="IPR000515">
    <property type="entry name" value="MetI-like"/>
</dbReference>
<feature type="transmembrane region" description="Helical" evidence="7">
    <location>
        <begin position="137"/>
        <end position="156"/>
    </location>
</feature>
<keyword evidence="6 7" id="KW-0472">Membrane</keyword>
<keyword evidence="5 7" id="KW-1133">Transmembrane helix</keyword>
<dbReference type="GO" id="GO:0055085">
    <property type="term" value="P:transmembrane transport"/>
    <property type="evidence" value="ECO:0007669"/>
    <property type="project" value="InterPro"/>
</dbReference>
<keyword evidence="2 7" id="KW-0813">Transport</keyword>